<dbReference type="Proteomes" id="UP000193435">
    <property type="component" value="Unassembled WGS sequence"/>
</dbReference>
<dbReference type="InterPro" id="IPR017871">
    <property type="entry name" value="ABC_transporter-like_CS"/>
</dbReference>
<evidence type="ECO:0000256" key="1">
    <source>
        <dbReference type="ARBA" id="ARBA00022448"/>
    </source>
</evidence>
<feature type="domain" description="ABC transporter" evidence="4">
    <location>
        <begin position="4"/>
        <end position="229"/>
    </location>
</feature>
<evidence type="ECO:0000259" key="4">
    <source>
        <dbReference type="PROSITE" id="PS50893"/>
    </source>
</evidence>
<name>A0A1X7MS45_9LACT</name>
<dbReference type="OrthoDB" id="9804819at2"/>
<dbReference type="InterPro" id="IPR051782">
    <property type="entry name" value="ABC_Transporter_VariousFunc"/>
</dbReference>
<accession>A0A1X7MS45</accession>
<protein>
    <submittedName>
        <fullName evidence="5">ABC-2 type transport system ATP-binding protein</fullName>
    </submittedName>
</protein>
<evidence type="ECO:0000313" key="6">
    <source>
        <dbReference type="Proteomes" id="UP000193435"/>
    </source>
</evidence>
<keyword evidence="2" id="KW-0547">Nucleotide-binding</keyword>
<dbReference type="Pfam" id="PF00005">
    <property type="entry name" value="ABC_tran"/>
    <property type="match status" value="1"/>
</dbReference>
<keyword evidence="1" id="KW-0813">Transport</keyword>
<keyword evidence="3 5" id="KW-0067">ATP-binding</keyword>
<evidence type="ECO:0000313" key="5">
    <source>
        <dbReference type="EMBL" id="SMH27158.1"/>
    </source>
</evidence>
<dbReference type="STRING" id="1073423.SAMN04488700_0490"/>
<dbReference type="AlphaFoldDB" id="A0A1X7MS45"/>
<dbReference type="PANTHER" id="PTHR42939">
    <property type="entry name" value="ABC TRANSPORTER ATP-BINDING PROTEIN ALBC-RELATED"/>
    <property type="match status" value="1"/>
</dbReference>
<dbReference type="EMBL" id="FXBJ01000002">
    <property type="protein sequence ID" value="SMH27158.1"/>
    <property type="molecule type" value="Genomic_DNA"/>
</dbReference>
<dbReference type="RefSeq" id="WP_085558804.1">
    <property type="nucleotide sequence ID" value="NZ_FOAH01000020.1"/>
</dbReference>
<evidence type="ECO:0000256" key="2">
    <source>
        <dbReference type="ARBA" id="ARBA00022741"/>
    </source>
</evidence>
<organism evidence="5 6">
    <name type="scientific">Carnobacterium iners</name>
    <dbReference type="NCBI Taxonomy" id="1073423"/>
    <lineage>
        <taxon>Bacteria</taxon>
        <taxon>Bacillati</taxon>
        <taxon>Bacillota</taxon>
        <taxon>Bacilli</taxon>
        <taxon>Lactobacillales</taxon>
        <taxon>Carnobacteriaceae</taxon>
        <taxon>Carnobacterium</taxon>
    </lineage>
</organism>
<dbReference type="InterPro" id="IPR003439">
    <property type="entry name" value="ABC_transporter-like_ATP-bd"/>
</dbReference>
<keyword evidence="6" id="KW-1185">Reference proteome</keyword>
<dbReference type="InterPro" id="IPR027417">
    <property type="entry name" value="P-loop_NTPase"/>
</dbReference>
<gene>
    <name evidence="5" type="ORF">SAMN04488700_0490</name>
</gene>
<dbReference type="Gene3D" id="3.40.50.300">
    <property type="entry name" value="P-loop containing nucleotide triphosphate hydrolases"/>
    <property type="match status" value="1"/>
</dbReference>
<evidence type="ECO:0000256" key="3">
    <source>
        <dbReference type="ARBA" id="ARBA00022840"/>
    </source>
</evidence>
<dbReference type="CDD" id="cd03230">
    <property type="entry name" value="ABC_DR_subfamily_A"/>
    <property type="match status" value="1"/>
</dbReference>
<reference evidence="5 6" key="1">
    <citation type="submission" date="2017-04" db="EMBL/GenBank/DDBJ databases">
        <authorList>
            <person name="Afonso C.L."/>
            <person name="Miller P.J."/>
            <person name="Scott M.A."/>
            <person name="Spackman E."/>
            <person name="Goraichik I."/>
            <person name="Dimitrov K.M."/>
            <person name="Suarez D.L."/>
            <person name="Swayne D.E."/>
        </authorList>
    </citation>
    <scope>NUCLEOTIDE SEQUENCE [LARGE SCALE GENOMIC DNA]</scope>
    <source>
        <strain evidence="5 6">LMG26642</strain>
    </source>
</reference>
<dbReference type="GO" id="GO:0005524">
    <property type="term" value="F:ATP binding"/>
    <property type="evidence" value="ECO:0007669"/>
    <property type="project" value="UniProtKB-KW"/>
</dbReference>
<sequence length="296" mass="33680">MNIIEVKQLTVDYGDDRGIFDLTFHLKKGEVLGFLGPNGAGKTTTIRHLMGFSRPDKGSCHILGKDPMKEARSVQKHIGYLPGEPAFMNNMDGLEFIQFISEMKGIKNSNRSKELCAYFELNPNLKIKKMSKGMKQKIGLICAFMQESDLLILDEPTSGLDPLMQKKFIKLIQEEKKKGTTILMSSHLLEEIERTCDRVVIIKKGKLVAIENIKILKENQNKIFVLTFFNHETAEKFMIEPFELKVMNQTQINVTIQGDINPLIKVLANYSLANMELKAQTLENSFMHFYGEDSNV</sequence>
<dbReference type="InterPro" id="IPR003593">
    <property type="entry name" value="AAA+_ATPase"/>
</dbReference>
<dbReference type="GO" id="GO:0016887">
    <property type="term" value="F:ATP hydrolysis activity"/>
    <property type="evidence" value="ECO:0007669"/>
    <property type="project" value="InterPro"/>
</dbReference>
<proteinExistence type="predicted"/>
<dbReference type="SMART" id="SM00382">
    <property type="entry name" value="AAA"/>
    <property type="match status" value="1"/>
</dbReference>
<dbReference type="PANTHER" id="PTHR42939:SF1">
    <property type="entry name" value="ABC TRANSPORTER ATP-BINDING PROTEIN ALBC-RELATED"/>
    <property type="match status" value="1"/>
</dbReference>
<dbReference type="SUPFAM" id="SSF52540">
    <property type="entry name" value="P-loop containing nucleoside triphosphate hydrolases"/>
    <property type="match status" value="1"/>
</dbReference>
<dbReference type="PROSITE" id="PS00211">
    <property type="entry name" value="ABC_TRANSPORTER_1"/>
    <property type="match status" value="1"/>
</dbReference>
<dbReference type="PROSITE" id="PS50893">
    <property type="entry name" value="ABC_TRANSPORTER_2"/>
    <property type="match status" value="1"/>
</dbReference>